<reference evidence="2 3" key="1">
    <citation type="submission" date="2018-03" db="EMBL/GenBank/DDBJ databases">
        <title>The draft genome of Mesorhizobium soli JCM 19897.</title>
        <authorList>
            <person name="Li L."/>
            <person name="Liu L."/>
            <person name="Liang L."/>
            <person name="Wang T."/>
            <person name="Zhang X."/>
        </authorList>
    </citation>
    <scope>NUCLEOTIDE SEQUENCE [LARGE SCALE GENOMIC DNA]</scope>
    <source>
        <strain evidence="2 3">JCM 19897</strain>
    </source>
</reference>
<name>A0A2P7S666_9HYPH</name>
<sequence>MSQARFGFKVVSPVAAALAVALLAGCAQHDSITVGAIPDDYRTNHPIVIGEREQVIDLPVAISDRGMTQIQRVALKGFLADYDRSAVPPLTILIPAGAPNSIAAAEAGREFAALARASGVPAGRIIIAPYQPPVVNVPAPIRVSYPKMRAYTDRCGRWPEDLGDTTQNKHYSNFGCSYQNNLAAQVANPADLLGPRQPSEIDAQRREAVIDGYRKVPFYSPVPQREVEYTAQGR</sequence>
<evidence type="ECO:0000256" key="1">
    <source>
        <dbReference type="SAM" id="SignalP"/>
    </source>
</evidence>
<gene>
    <name evidence="2" type="ORF">C7I85_21215</name>
</gene>
<protein>
    <submittedName>
        <fullName evidence="2">Pilus assembly protein CpaD</fullName>
    </submittedName>
</protein>
<feature type="chain" id="PRO_5015132642" evidence="1">
    <location>
        <begin position="30"/>
        <end position="234"/>
    </location>
</feature>
<keyword evidence="3" id="KW-1185">Reference proteome</keyword>
<comment type="caution">
    <text evidence="2">The sequence shown here is derived from an EMBL/GenBank/DDBJ whole genome shotgun (WGS) entry which is preliminary data.</text>
</comment>
<dbReference type="Proteomes" id="UP000240653">
    <property type="component" value="Unassembled WGS sequence"/>
</dbReference>
<organism evidence="2 3">
    <name type="scientific">Pseudaminobacter soli</name>
    <name type="common">ex Li et al. 2025</name>
    <dbReference type="NCBI Taxonomy" id="1295366"/>
    <lineage>
        <taxon>Bacteria</taxon>
        <taxon>Pseudomonadati</taxon>
        <taxon>Pseudomonadota</taxon>
        <taxon>Alphaproteobacteria</taxon>
        <taxon>Hyphomicrobiales</taxon>
        <taxon>Phyllobacteriaceae</taxon>
        <taxon>Pseudaminobacter</taxon>
    </lineage>
</organism>
<feature type="signal peptide" evidence="1">
    <location>
        <begin position="1"/>
        <end position="29"/>
    </location>
</feature>
<dbReference type="Pfam" id="PF09476">
    <property type="entry name" value="Pilus_CpaD"/>
    <property type="match status" value="1"/>
</dbReference>
<keyword evidence="1" id="KW-0732">Signal</keyword>
<dbReference type="EMBL" id="PXYL01000012">
    <property type="protein sequence ID" value="PSJ57964.1"/>
    <property type="molecule type" value="Genomic_DNA"/>
</dbReference>
<evidence type="ECO:0000313" key="2">
    <source>
        <dbReference type="EMBL" id="PSJ57964.1"/>
    </source>
</evidence>
<dbReference type="PROSITE" id="PS51257">
    <property type="entry name" value="PROKAR_LIPOPROTEIN"/>
    <property type="match status" value="1"/>
</dbReference>
<accession>A0A2P7S666</accession>
<evidence type="ECO:0000313" key="3">
    <source>
        <dbReference type="Proteomes" id="UP000240653"/>
    </source>
</evidence>
<dbReference type="NCBIfam" id="TIGR02522">
    <property type="entry name" value="pilus_cpaD"/>
    <property type="match status" value="1"/>
</dbReference>
<proteinExistence type="predicted"/>
<dbReference type="AlphaFoldDB" id="A0A2P7S666"/>
<dbReference type="InterPro" id="IPR013361">
    <property type="entry name" value="Pilus_CpaD"/>
</dbReference>
<dbReference type="RefSeq" id="WP_106726023.1">
    <property type="nucleotide sequence ID" value="NZ_PXYL01000012.1"/>
</dbReference>
<dbReference type="OrthoDB" id="9802674at2"/>
<dbReference type="InterPro" id="IPR019027">
    <property type="entry name" value="Pilus_biogenesis_CpaD-related"/>
</dbReference>